<evidence type="ECO:0000313" key="1">
    <source>
        <dbReference type="EMBL" id="TDX83948.1"/>
    </source>
</evidence>
<dbReference type="Pfam" id="PF03837">
    <property type="entry name" value="RecT"/>
    <property type="match status" value="1"/>
</dbReference>
<dbReference type="GO" id="GO:0006310">
    <property type="term" value="P:DNA recombination"/>
    <property type="evidence" value="ECO:0007669"/>
    <property type="project" value="InterPro"/>
</dbReference>
<evidence type="ECO:0000313" key="2">
    <source>
        <dbReference type="Proteomes" id="UP000295313"/>
    </source>
</evidence>
<dbReference type="InterPro" id="IPR018330">
    <property type="entry name" value="RecT_fam"/>
</dbReference>
<gene>
    <name evidence="1" type="ORF">B0I22_1536</name>
</gene>
<dbReference type="OrthoDB" id="1494353at2"/>
<protein>
    <submittedName>
        <fullName evidence="1">Phage recombination protein Bet</fullName>
    </submittedName>
</protein>
<name>A0A4R8IE13_9FLAO</name>
<reference evidence="1 2" key="1">
    <citation type="submission" date="2019-03" db="EMBL/GenBank/DDBJ databases">
        <title>Genomic Encyclopedia of Type Strains, Phase III (KMG-III): the genomes of soil and plant-associated and newly described type strains.</title>
        <authorList>
            <person name="Whitman W."/>
        </authorList>
    </citation>
    <scope>NUCLEOTIDE SEQUENCE [LARGE SCALE GENOMIC DNA]</scope>
    <source>
        <strain evidence="1 2">CGMCC 1.12802</strain>
    </source>
</reference>
<organism evidence="1 2">
    <name type="scientific">Epilithonimonas xixisoli</name>
    <dbReference type="NCBI Taxonomy" id="1476462"/>
    <lineage>
        <taxon>Bacteria</taxon>
        <taxon>Pseudomonadati</taxon>
        <taxon>Bacteroidota</taxon>
        <taxon>Flavobacteriia</taxon>
        <taxon>Flavobacteriales</taxon>
        <taxon>Weeksellaceae</taxon>
        <taxon>Chryseobacterium group</taxon>
        <taxon>Epilithonimonas</taxon>
    </lineage>
</organism>
<dbReference type="GO" id="GO:0003677">
    <property type="term" value="F:DNA binding"/>
    <property type="evidence" value="ECO:0007669"/>
    <property type="project" value="InterPro"/>
</dbReference>
<dbReference type="AlphaFoldDB" id="A0A4R8IE13"/>
<proteinExistence type="predicted"/>
<accession>A0A4R8IE13</accession>
<keyword evidence="2" id="KW-1185">Reference proteome</keyword>
<dbReference type="NCBIfam" id="TIGR01913">
    <property type="entry name" value="bet_lambda"/>
    <property type="match status" value="1"/>
</dbReference>
<dbReference type="EMBL" id="SOEO01000002">
    <property type="protein sequence ID" value="TDX83948.1"/>
    <property type="molecule type" value="Genomic_DNA"/>
</dbReference>
<dbReference type="RefSeq" id="WP_133944002.1">
    <property type="nucleotide sequence ID" value="NZ_SOEO01000002.1"/>
</dbReference>
<dbReference type="InterPro" id="IPR010183">
    <property type="entry name" value="Phage_lambda_Bet"/>
</dbReference>
<comment type="caution">
    <text evidence="1">The sequence shown here is derived from an EMBL/GenBank/DDBJ whole genome shotgun (WGS) entry which is preliminary data.</text>
</comment>
<dbReference type="Proteomes" id="UP000295313">
    <property type="component" value="Unassembled WGS sequence"/>
</dbReference>
<sequence length="253" mass="28297">MSKEQNAPAVQDKGTVTYQVAGQDVKLSYQIVRDFLTKGNGQVSDQDLVQFISICKYNQLNPFLNEAYLVKFGTTPAQMIVSKEALMKRAEANDQYDGLKGGLIIQRENQILEIEGNFHLKTDTLLGAWAEVYRKDRKFPVIAKVSLEEYDKKQSSWNEKKSTMIGKVAKVQALREAFPAQLGAMYTQEESNNTIDAEYTEVKVANEIKSEANKTVFEIADVADEPQKEVIPTASAEIAFPKDENKVSAGPNF</sequence>